<evidence type="ECO:0000313" key="6">
    <source>
        <dbReference type="EMBL" id="OZS79351.1"/>
    </source>
</evidence>
<keyword evidence="3 5" id="KW-0159">Chromosome partition</keyword>
<evidence type="ECO:0000256" key="3">
    <source>
        <dbReference type="ARBA" id="ARBA00022829"/>
    </source>
</evidence>
<dbReference type="Gene3D" id="1.10.10.10">
    <property type="entry name" value="Winged helix-like DNA-binding domain superfamily/Winged helix DNA-binding domain"/>
    <property type="match status" value="2"/>
</dbReference>
<dbReference type="AlphaFoldDB" id="A0A264W750"/>
<accession>A0A264W750</accession>
<dbReference type="HAMAP" id="MF_01804">
    <property type="entry name" value="ScpB"/>
    <property type="match status" value="1"/>
</dbReference>
<evidence type="ECO:0000256" key="2">
    <source>
        <dbReference type="ARBA" id="ARBA00022618"/>
    </source>
</evidence>
<evidence type="ECO:0000256" key="5">
    <source>
        <dbReference type="HAMAP-Rule" id="MF_01804"/>
    </source>
</evidence>
<comment type="similarity">
    <text evidence="5">Belongs to the ScpB family.</text>
</comment>
<dbReference type="PIRSF" id="PIRSF019345">
    <property type="entry name" value="ScpB"/>
    <property type="match status" value="1"/>
</dbReference>
<gene>
    <name evidence="5 6" type="primary">scpB</name>
    <name evidence="6" type="ORF">CF394_02725</name>
</gene>
<dbReference type="PANTHER" id="PTHR34298">
    <property type="entry name" value="SEGREGATION AND CONDENSATION PROTEIN B"/>
    <property type="match status" value="1"/>
</dbReference>
<comment type="subunit">
    <text evidence="5">Homodimer. Homodimerization may be required to stabilize the binding of ScpA to the Smc head domains. Component of a cohesin-like complex composed of ScpA, ScpB and the Smc homodimer, in which ScpA and ScpB bind to the head domain of Smc. The presence of the three proteins is required for the association of the complex with DNA.</text>
</comment>
<name>A0A264W750_9BACL</name>
<dbReference type="GO" id="GO:0006260">
    <property type="term" value="P:DNA replication"/>
    <property type="evidence" value="ECO:0007669"/>
    <property type="project" value="UniProtKB-UniRule"/>
</dbReference>
<evidence type="ECO:0000313" key="7">
    <source>
        <dbReference type="Proteomes" id="UP000217065"/>
    </source>
</evidence>
<dbReference type="GO" id="GO:0005737">
    <property type="term" value="C:cytoplasm"/>
    <property type="evidence" value="ECO:0007669"/>
    <property type="project" value="UniProtKB-SubCell"/>
</dbReference>
<keyword evidence="7" id="KW-1185">Reference proteome</keyword>
<dbReference type="EMBL" id="NOKQ01000134">
    <property type="protein sequence ID" value="OZS79351.1"/>
    <property type="molecule type" value="Genomic_DNA"/>
</dbReference>
<comment type="subcellular location">
    <subcellularLocation>
        <location evidence="5">Cytoplasm</location>
    </subcellularLocation>
    <text evidence="5">Associated with two foci at the outer edges of the nucleoid region in young cells, and at four foci within both cell halves in older cells.</text>
</comment>
<keyword evidence="1 5" id="KW-0963">Cytoplasm</keyword>
<dbReference type="Pfam" id="PF04079">
    <property type="entry name" value="SMC_ScpB"/>
    <property type="match status" value="1"/>
</dbReference>
<keyword evidence="2 5" id="KW-0132">Cell division</keyword>
<dbReference type="InterPro" id="IPR005234">
    <property type="entry name" value="ScpB_csome_segregation"/>
</dbReference>
<keyword evidence="4 5" id="KW-0131">Cell cycle</keyword>
<dbReference type="RefSeq" id="WP_094941732.1">
    <property type="nucleotide sequence ID" value="NZ_NOKQ01000134.1"/>
</dbReference>
<dbReference type="NCBIfam" id="TIGR00281">
    <property type="entry name" value="SMC-Scp complex subunit ScpB"/>
    <property type="match status" value="1"/>
</dbReference>
<sequence length="199" mass="22502">MNWNQNLISQLESLLFIAGDEGIGFSKLCHYTQTDGETMKAHLDYMQQLYKEDASRGLELVVLANTYQFVTKRQHAEVIQRMIETTQLTALSQAALEVLAIIAYKQPITRVEVDEIRGVKSDSALQTLVARALVKEVGRAEGTGRAILYGTTTEFMQVFGLQDMTELPPLPDEESEEEETDLFMTKFQEQFDLETVEKG</sequence>
<reference evidence="6 7" key="1">
    <citation type="submission" date="2017-07" db="EMBL/GenBank/DDBJ databases">
        <title>Tetzosporium hominis gen.nov. sp.nov.</title>
        <authorList>
            <person name="Tetz G."/>
            <person name="Tetz V."/>
        </authorList>
    </citation>
    <scope>NUCLEOTIDE SEQUENCE [LARGE SCALE GENOMIC DNA]</scope>
    <source>
        <strain evidence="6 7">VT-49</strain>
    </source>
</reference>
<dbReference type="OrthoDB" id="9806226at2"/>
<dbReference type="PANTHER" id="PTHR34298:SF2">
    <property type="entry name" value="SEGREGATION AND CONDENSATION PROTEIN B"/>
    <property type="match status" value="1"/>
</dbReference>
<dbReference type="SUPFAM" id="SSF46785">
    <property type="entry name" value="Winged helix' DNA-binding domain"/>
    <property type="match status" value="2"/>
</dbReference>
<dbReference type="GO" id="GO:0051301">
    <property type="term" value="P:cell division"/>
    <property type="evidence" value="ECO:0007669"/>
    <property type="project" value="UniProtKB-KW"/>
</dbReference>
<dbReference type="Proteomes" id="UP000217065">
    <property type="component" value="Unassembled WGS sequence"/>
</dbReference>
<protein>
    <recommendedName>
        <fullName evidence="5">Segregation and condensation protein B</fullName>
    </recommendedName>
</protein>
<organism evidence="6 7">
    <name type="scientific">Tetzosporium hominis</name>
    <dbReference type="NCBI Taxonomy" id="2020506"/>
    <lineage>
        <taxon>Bacteria</taxon>
        <taxon>Bacillati</taxon>
        <taxon>Bacillota</taxon>
        <taxon>Bacilli</taxon>
        <taxon>Bacillales</taxon>
        <taxon>Caryophanaceae</taxon>
        <taxon>Tetzosporium</taxon>
    </lineage>
</organism>
<dbReference type="InterPro" id="IPR036388">
    <property type="entry name" value="WH-like_DNA-bd_sf"/>
</dbReference>
<evidence type="ECO:0000256" key="4">
    <source>
        <dbReference type="ARBA" id="ARBA00023306"/>
    </source>
</evidence>
<dbReference type="InterPro" id="IPR036390">
    <property type="entry name" value="WH_DNA-bd_sf"/>
</dbReference>
<evidence type="ECO:0000256" key="1">
    <source>
        <dbReference type="ARBA" id="ARBA00022490"/>
    </source>
</evidence>
<comment type="caution">
    <text evidence="6">The sequence shown here is derived from an EMBL/GenBank/DDBJ whole genome shotgun (WGS) entry which is preliminary data.</text>
</comment>
<proteinExistence type="inferred from homology"/>
<comment type="function">
    <text evidence="5">Participates in chromosomal partition during cell division. May act via the formation of a condensin-like complex containing Smc and ScpA that pull DNA away from mid-cell into both cell halves.</text>
</comment>
<dbReference type="GO" id="GO:0051304">
    <property type="term" value="P:chromosome separation"/>
    <property type="evidence" value="ECO:0007669"/>
    <property type="project" value="InterPro"/>
</dbReference>